<evidence type="ECO:0000313" key="3">
    <source>
        <dbReference type="EMBL" id="PCH34135.1"/>
    </source>
</evidence>
<accession>A0A2H3IXG5</accession>
<keyword evidence="2" id="KW-0472">Membrane</keyword>
<keyword evidence="2" id="KW-1133">Transmembrane helix</keyword>
<organism evidence="3 4">
    <name type="scientific">Wolfiporia cocos (strain MD-104)</name>
    <name type="common">Brown rot fungus</name>
    <dbReference type="NCBI Taxonomy" id="742152"/>
    <lineage>
        <taxon>Eukaryota</taxon>
        <taxon>Fungi</taxon>
        <taxon>Dikarya</taxon>
        <taxon>Basidiomycota</taxon>
        <taxon>Agaricomycotina</taxon>
        <taxon>Agaricomycetes</taxon>
        <taxon>Polyporales</taxon>
        <taxon>Phaeolaceae</taxon>
        <taxon>Wolfiporia</taxon>
    </lineage>
</organism>
<feature type="compositionally biased region" description="Low complexity" evidence="1">
    <location>
        <begin position="78"/>
        <end position="99"/>
    </location>
</feature>
<proteinExistence type="predicted"/>
<feature type="transmembrane region" description="Helical" evidence="2">
    <location>
        <begin position="212"/>
        <end position="228"/>
    </location>
</feature>
<reference evidence="3 4" key="1">
    <citation type="journal article" date="2012" name="Science">
        <title>The Paleozoic origin of enzymatic lignin decomposition reconstructed from 31 fungal genomes.</title>
        <authorList>
            <person name="Floudas D."/>
            <person name="Binder M."/>
            <person name="Riley R."/>
            <person name="Barry K."/>
            <person name="Blanchette R.A."/>
            <person name="Henrissat B."/>
            <person name="Martinez A.T."/>
            <person name="Otillar R."/>
            <person name="Spatafora J.W."/>
            <person name="Yadav J.S."/>
            <person name="Aerts A."/>
            <person name="Benoit I."/>
            <person name="Boyd A."/>
            <person name="Carlson A."/>
            <person name="Copeland A."/>
            <person name="Coutinho P.M."/>
            <person name="de Vries R.P."/>
            <person name="Ferreira P."/>
            <person name="Findley K."/>
            <person name="Foster B."/>
            <person name="Gaskell J."/>
            <person name="Glotzer D."/>
            <person name="Gorecki P."/>
            <person name="Heitman J."/>
            <person name="Hesse C."/>
            <person name="Hori C."/>
            <person name="Igarashi K."/>
            <person name="Jurgens J.A."/>
            <person name="Kallen N."/>
            <person name="Kersten P."/>
            <person name="Kohler A."/>
            <person name="Kuees U."/>
            <person name="Kumar T.K.A."/>
            <person name="Kuo A."/>
            <person name="LaButti K."/>
            <person name="Larrondo L.F."/>
            <person name="Lindquist E."/>
            <person name="Ling A."/>
            <person name="Lombard V."/>
            <person name="Lucas S."/>
            <person name="Lundell T."/>
            <person name="Martin R."/>
            <person name="McLaughlin D.J."/>
            <person name="Morgenstern I."/>
            <person name="Morin E."/>
            <person name="Murat C."/>
            <person name="Nagy L.G."/>
            <person name="Nolan M."/>
            <person name="Ohm R.A."/>
            <person name="Patyshakuliyeva A."/>
            <person name="Rokas A."/>
            <person name="Ruiz-Duenas F.J."/>
            <person name="Sabat G."/>
            <person name="Salamov A."/>
            <person name="Samejima M."/>
            <person name="Schmutz J."/>
            <person name="Slot J.C."/>
            <person name="St John F."/>
            <person name="Stenlid J."/>
            <person name="Sun H."/>
            <person name="Sun S."/>
            <person name="Syed K."/>
            <person name="Tsang A."/>
            <person name="Wiebenga A."/>
            <person name="Young D."/>
            <person name="Pisabarro A."/>
            <person name="Eastwood D.C."/>
            <person name="Martin F."/>
            <person name="Cullen D."/>
            <person name="Grigoriev I.V."/>
            <person name="Hibbett D.S."/>
        </authorList>
    </citation>
    <scope>NUCLEOTIDE SEQUENCE [LARGE SCALE GENOMIC DNA]</scope>
    <source>
        <strain evidence="3 4">MD-104</strain>
    </source>
</reference>
<dbReference type="AlphaFoldDB" id="A0A2H3IXG5"/>
<keyword evidence="4" id="KW-1185">Reference proteome</keyword>
<feature type="region of interest" description="Disordered" evidence="1">
    <location>
        <begin position="78"/>
        <end position="108"/>
    </location>
</feature>
<keyword evidence="2" id="KW-0812">Transmembrane</keyword>
<evidence type="ECO:0000313" key="4">
    <source>
        <dbReference type="Proteomes" id="UP000218811"/>
    </source>
</evidence>
<sequence length="247" mass="26278">MITTIVAADASVPDALSRLWCIDKHAAALDLAHGTRFVAHTTSDSTPAEPAWEDRQWWCLLTSCCSLGLYPADSSAAHPPAAAAGSRPASPRAHASSCPGEIGGGETQRAPWWPRARVVVAGLAVRRAARPACGPRAARARLCDQNYSSLVDTPTLPWNVPRARAPVPHSSRLVSRPSVSLSLRPPLVAIPISSVIGVALGVYLTYPGIYELFVVLAAIYAVLVHLSVRKLKRVLSIDDCKGGEDNK</sequence>
<evidence type="ECO:0000256" key="1">
    <source>
        <dbReference type="SAM" id="MobiDB-lite"/>
    </source>
</evidence>
<dbReference type="Proteomes" id="UP000218811">
    <property type="component" value="Unassembled WGS sequence"/>
</dbReference>
<gene>
    <name evidence="3" type="ORF">WOLCODRAFT_148199</name>
</gene>
<evidence type="ECO:0000256" key="2">
    <source>
        <dbReference type="SAM" id="Phobius"/>
    </source>
</evidence>
<dbReference type="EMBL" id="KB467831">
    <property type="protein sequence ID" value="PCH34135.1"/>
    <property type="molecule type" value="Genomic_DNA"/>
</dbReference>
<name>A0A2H3IXG5_WOLCO</name>
<protein>
    <submittedName>
        <fullName evidence="3">Uncharacterized protein</fullName>
    </submittedName>
</protein>